<feature type="non-terminal residue" evidence="3">
    <location>
        <position position="1"/>
    </location>
</feature>
<dbReference type="AlphaFoldDB" id="A0A6M1XP73"/>
<gene>
    <name evidence="3" type="ORF">G6Y24_02065</name>
</gene>
<dbReference type="EMBL" id="JAALTR010000039">
    <property type="protein sequence ID" value="NGW66288.1"/>
    <property type="molecule type" value="Genomic_DNA"/>
</dbReference>
<sequence>ITMSYRLGALAQESINVVLSVLVREIRALEKNIKELDKAIEQVIVVIPEYQCLTSIPGVGKVYAAGLIAEIGQIERFEDQTKLAKYAGLSWKVNQSGNYQSQNTPLTKQGNRYFRYYLVEAANSVKNYLPEYKAFYQSKYKEVPKHQHKRALVLTARKFTRLVDTLLRKHQLYTPPRSVICLLYTSDAA</sequence>
<dbReference type="GO" id="GO:0003677">
    <property type="term" value="F:DNA binding"/>
    <property type="evidence" value="ECO:0007669"/>
    <property type="project" value="InterPro"/>
</dbReference>
<dbReference type="NCBIfam" id="NF033542">
    <property type="entry name" value="transpos_IS110"/>
    <property type="match status" value="1"/>
</dbReference>
<protein>
    <submittedName>
        <fullName evidence="3">IS110 family transposase</fullName>
    </submittedName>
</protein>
<dbReference type="InterPro" id="IPR003346">
    <property type="entry name" value="Transposase_20"/>
</dbReference>
<feature type="coiled-coil region" evidence="1">
    <location>
        <begin position="19"/>
        <end position="46"/>
    </location>
</feature>
<evidence type="ECO:0000256" key="1">
    <source>
        <dbReference type="SAM" id="Coils"/>
    </source>
</evidence>
<dbReference type="GO" id="GO:0006313">
    <property type="term" value="P:DNA transposition"/>
    <property type="evidence" value="ECO:0007669"/>
    <property type="project" value="InterPro"/>
</dbReference>
<feature type="domain" description="Transposase IS116/IS110/IS902 C-terminal" evidence="2">
    <location>
        <begin position="51"/>
        <end position="137"/>
    </location>
</feature>
<dbReference type="PANTHER" id="PTHR33055">
    <property type="entry name" value="TRANSPOSASE FOR INSERTION SEQUENCE ELEMENT IS1111A"/>
    <property type="match status" value="1"/>
</dbReference>
<evidence type="ECO:0000259" key="2">
    <source>
        <dbReference type="Pfam" id="PF02371"/>
    </source>
</evidence>
<feature type="non-terminal residue" evidence="3">
    <location>
        <position position="189"/>
    </location>
</feature>
<evidence type="ECO:0000313" key="3">
    <source>
        <dbReference type="EMBL" id="NGW66288.1"/>
    </source>
</evidence>
<organism evidence="3 4">
    <name type="scientific">Staphylococcus aureus</name>
    <dbReference type="NCBI Taxonomy" id="1280"/>
    <lineage>
        <taxon>Bacteria</taxon>
        <taxon>Bacillati</taxon>
        <taxon>Bacillota</taxon>
        <taxon>Bacilli</taxon>
        <taxon>Bacillales</taxon>
        <taxon>Staphylococcaceae</taxon>
        <taxon>Staphylococcus</taxon>
    </lineage>
</organism>
<proteinExistence type="predicted"/>
<accession>A0A6M1XP73</accession>
<keyword evidence="1" id="KW-0175">Coiled coil</keyword>
<name>A0A6M1XP73_STAAU</name>
<dbReference type="PANTHER" id="PTHR33055:SF13">
    <property type="entry name" value="TRANSPOSASE"/>
    <property type="match status" value="1"/>
</dbReference>
<comment type="caution">
    <text evidence="3">The sequence shown here is derived from an EMBL/GenBank/DDBJ whole genome shotgun (WGS) entry which is preliminary data.</text>
</comment>
<reference evidence="3 4" key="1">
    <citation type="submission" date="2020-02" db="EMBL/GenBank/DDBJ databases">
        <title>Detection of Heterogeneous Vancomycin Intermediate Resistance in Methicillin Resistant Staphylococcus aureus Isolates from Latin-America.</title>
        <authorList>
            <person name="Castro-Cardozo B."/>
            <person name="Berrio M."/>
            <person name="Vargas M.L."/>
            <person name="Carvajal L.P."/>
            <person name="Millan L.V."/>
            <person name="Rios R."/>
            <person name="Hernandez A."/>
            <person name="Rincon S.L."/>
            <person name="Cubides P."/>
            <person name="Forero E."/>
            <person name="Dinh A."/>
            <person name="Seas C."/>
            <person name="Munita J.M."/>
            <person name="Arias C.A."/>
            <person name="Reyes J."/>
            <person name="Diaz L."/>
        </authorList>
    </citation>
    <scope>NUCLEOTIDE SEQUENCE [LARGE SCALE GENOMIC DNA]</scope>
    <source>
        <strain evidence="3 4">UG255</strain>
    </source>
</reference>
<dbReference type="GO" id="GO:0004803">
    <property type="term" value="F:transposase activity"/>
    <property type="evidence" value="ECO:0007669"/>
    <property type="project" value="InterPro"/>
</dbReference>
<dbReference type="Proteomes" id="UP000473113">
    <property type="component" value="Unassembled WGS sequence"/>
</dbReference>
<dbReference type="InterPro" id="IPR047650">
    <property type="entry name" value="Transpos_IS110"/>
</dbReference>
<evidence type="ECO:0000313" key="4">
    <source>
        <dbReference type="Proteomes" id="UP000473113"/>
    </source>
</evidence>
<dbReference type="Pfam" id="PF02371">
    <property type="entry name" value="Transposase_20"/>
    <property type="match status" value="1"/>
</dbReference>